<comment type="caution">
    <text evidence="1">The sequence shown here is derived from an EMBL/GenBank/DDBJ whole genome shotgun (WGS) entry which is preliminary data.</text>
</comment>
<dbReference type="EMBL" id="JBEFKJ010000039">
    <property type="protein sequence ID" value="KAL2037606.1"/>
    <property type="molecule type" value="Genomic_DNA"/>
</dbReference>
<protein>
    <submittedName>
        <fullName evidence="1">Uncharacterized protein</fullName>
    </submittedName>
</protein>
<evidence type="ECO:0000313" key="1">
    <source>
        <dbReference type="EMBL" id="KAL2037606.1"/>
    </source>
</evidence>
<reference evidence="1 2" key="1">
    <citation type="submission" date="2024-09" db="EMBL/GenBank/DDBJ databases">
        <title>Rethinking Asexuality: The Enigmatic Case of Functional Sexual Genes in Lepraria (Stereocaulaceae).</title>
        <authorList>
            <person name="Doellman M."/>
            <person name="Sun Y."/>
            <person name="Barcenas-Pena A."/>
            <person name="Lumbsch H.T."/>
            <person name="Grewe F."/>
        </authorList>
    </citation>
    <scope>NUCLEOTIDE SEQUENCE [LARGE SCALE GENOMIC DNA]</scope>
    <source>
        <strain evidence="1 2">Mercado 3170</strain>
    </source>
</reference>
<proteinExistence type="predicted"/>
<evidence type="ECO:0000313" key="2">
    <source>
        <dbReference type="Proteomes" id="UP001590950"/>
    </source>
</evidence>
<gene>
    <name evidence="1" type="ORF">N7G274_009719</name>
</gene>
<organism evidence="1 2">
    <name type="scientific">Stereocaulon virgatum</name>
    <dbReference type="NCBI Taxonomy" id="373712"/>
    <lineage>
        <taxon>Eukaryota</taxon>
        <taxon>Fungi</taxon>
        <taxon>Dikarya</taxon>
        <taxon>Ascomycota</taxon>
        <taxon>Pezizomycotina</taxon>
        <taxon>Lecanoromycetes</taxon>
        <taxon>OSLEUM clade</taxon>
        <taxon>Lecanoromycetidae</taxon>
        <taxon>Lecanorales</taxon>
        <taxon>Lecanorineae</taxon>
        <taxon>Stereocaulaceae</taxon>
        <taxon>Stereocaulon</taxon>
    </lineage>
</organism>
<name>A0ABR3ZXZ8_9LECA</name>
<keyword evidence="2" id="KW-1185">Reference proteome</keyword>
<dbReference type="Proteomes" id="UP001590950">
    <property type="component" value="Unassembled WGS sequence"/>
</dbReference>
<sequence>MRPIGDTLLKRWHAMLGLPRQSPPSWYRDRLREELRERRLAKTPWQKLSETSDVFFSSIRAQYDGFPVRKLPPFVASRHVLVYAYMLAKFTLRWKFYRTAAVICNAPHYDLVREVVNPNKDQKIEEVASRHQIDAVEFKKVGRQLRQVWPLLP</sequence>
<accession>A0ABR3ZXZ8</accession>